<feature type="binding site" evidence="12">
    <location>
        <position position="65"/>
    </location>
    <ligand>
        <name>GTP</name>
        <dbReference type="ChEBI" id="CHEBI:37565"/>
    </ligand>
</feature>
<dbReference type="CDD" id="cd01335">
    <property type="entry name" value="Radical_SAM"/>
    <property type="match status" value="1"/>
</dbReference>
<evidence type="ECO:0000256" key="12">
    <source>
        <dbReference type="HAMAP-Rule" id="MF_01225"/>
    </source>
</evidence>
<proteinExistence type="inferred from homology"/>
<evidence type="ECO:0000313" key="15">
    <source>
        <dbReference type="Proteomes" id="UP000320160"/>
    </source>
</evidence>
<keyword evidence="4 12" id="KW-0479">Metal-binding</keyword>
<dbReference type="Pfam" id="PF04055">
    <property type="entry name" value="Radical_SAM"/>
    <property type="match status" value="1"/>
</dbReference>
<keyword evidence="2 12" id="KW-0004">4Fe-4S</keyword>
<keyword evidence="9 12" id="KW-0501">Molybdenum cofactor biosynthesis</keyword>
<dbReference type="EC" id="4.1.99.22" evidence="1 12"/>
<dbReference type="SFLD" id="SFLDG01383">
    <property type="entry name" value="cyclic_pyranopterin_phosphate"/>
    <property type="match status" value="1"/>
</dbReference>
<comment type="pathway">
    <text evidence="12">Cofactor biosynthesis; molybdopterin biosynthesis.</text>
</comment>
<dbReference type="SFLD" id="SFLDG01386">
    <property type="entry name" value="main_SPASM_domain-containing"/>
    <property type="match status" value="1"/>
</dbReference>
<dbReference type="InterPro" id="IPR013785">
    <property type="entry name" value="Aldolase_TIM"/>
</dbReference>
<evidence type="ECO:0000256" key="10">
    <source>
        <dbReference type="ARBA" id="ARBA00023239"/>
    </source>
</evidence>
<dbReference type="InterPro" id="IPR007197">
    <property type="entry name" value="rSAM"/>
</dbReference>
<dbReference type="AlphaFoldDB" id="A0A553WIK4"/>
<feature type="binding site" evidence="12">
    <location>
        <position position="159"/>
    </location>
    <ligand>
        <name>GTP</name>
        <dbReference type="ChEBI" id="CHEBI:37565"/>
    </ligand>
</feature>
<organism evidence="14 15">
    <name type="scientific">Sphingorhabdus contaminans</name>
    <dbReference type="NCBI Taxonomy" id="1343899"/>
    <lineage>
        <taxon>Bacteria</taxon>
        <taxon>Pseudomonadati</taxon>
        <taxon>Pseudomonadota</taxon>
        <taxon>Alphaproteobacteria</taxon>
        <taxon>Sphingomonadales</taxon>
        <taxon>Sphingomonadaceae</taxon>
        <taxon>Sphingorhabdus</taxon>
    </lineage>
</organism>
<dbReference type="Proteomes" id="UP000320160">
    <property type="component" value="Unassembled WGS sequence"/>
</dbReference>
<dbReference type="PROSITE" id="PS01305">
    <property type="entry name" value="MOAA_NIFB_PQQE"/>
    <property type="match status" value="1"/>
</dbReference>
<dbReference type="GO" id="GO:0061799">
    <property type="term" value="F:cyclic pyranopterin monophosphate synthase activity"/>
    <property type="evidence" value="ECO:0007669"/>
    <property type="project" value="TreeGrafter"/>
</dbReference>
<keyword evidence="8 12" id="KW-0342">GTP-binding</keyword>
<dbReference type="PANTHER" id="PTHR22960:SF0">
    <property type="entry name" value="MOLYBDENUM COFACTOR BIOSYNTHESIS PROTEIN 1"/>
    <property type="match status" value="1"/>
</dbReference>
<dbReference type="SFLD" id="SFLDS00029">
    <property type="entry name" value="Radical_SAM"/>
    <property type="match status" value="1"/>
</dbReference>
<feature type="binding site" evidence="12">
    <location>
        <position position="29"/>
    </location>
    <ligand>
        <name>S-adenosyl-L-methionine</name>
        <dbReference type="ChEBI" id="CHEBI:59789"/>
    </ligand>
</feature>
<evidence type="ECO:0000259" key="13">
    <source>
        <dbReference type="PROSITE" id="PS51918"/>
    </source>
</evidence>
<comment type="caution">
    <text evidence="14">The sequence shown here is derived from an EMBL/GenBank/DDBJ whole genome shotgun (WGS) entry which is preliminary data.</text>
</comment>
<comment type="similarity">
    <text evidence="12">Belongs to the radical SAM superfamily. MoaA family.</text>
</comment>
<evidence type="ECO:0000256" key="8">
    <source>
        <dbReference type="ARBA" id="ARBA00023134"/>
    </source>
</evidence>
<comment type="function">
    <text evidence="12">Catalyzes the cyclization of GTP to (8S)-3',8-cyclo-7,8-dihydroguanosine 5'-triphosphate.</text>
</comment>
<dbReference type="Pfam" id="PF06463">
    <property type="entry name" value="Mob_synth_C"/>
    <property type="match status" value="1"/>
</dbReference>
<evidence type="ECO:0000256" key="6">
    <source>
        <dbReference type="ARBA" id="ARBA00023004"/>
    </source>
</evidence>
<accession>A0A553WIK4</accession>
<dbReference type="InterPro" id="IPR000385">
    <property type="entry name" value="MoaA_NifB_PqqE_Fe-S-bd_CS"/>
</dbReference>
<feature type="binding site" evidence="12">
    <location>
        <begin position="261"/>
        <end position="263"/>
    </location>
    <ligand>
        <name>GTP</name>
        <dbReference type="ChEBI" id="CHEBI:37565"/>
    </ligand>
</feature>
<sequence>MTGMIDGQGRQIDYLRISVTDRCNFRCHYCMPEKQTFLPHNDLLDYSEIALLANRFIAHGIRKIRLTGGEPLVRRDIEVLLKELGGHVAAGRLDELTLTTNGSRLAQFAPILAAAHFRRINVSLDSLDPETFRTITRGGDLAQVLAGIEAAVAHGIRIKINMVALRQENEAELLRMAEFCAAKGYDLSLIETMPLGEGVADRQDRYIAMDDFIAPLRERYTLSPLAHRSSGPARYWNVAPLGLRLGLITPLSHNFCDDCNRLRLTTDGKIYMCLGSSMHVDFRKAIREDGMAAVDTLLQKALRLKPARHDFERQLAEPDLRLARHMNATGG</sequence>
<keyword evidence="6 12" id="KW-0408">Iron</keyword>
<dbReference type="InterPro" id="IPR010505">
    <property type="entry name" value="MoaA_twitch"/>
</dbReference>
<keyword evidence="5 12" id="KW-0547">Nucleotide-binding</keyword>
<comment type="cofactor">
    <cofactor evidence="12">
        <name>[4Fe-4S] cluster</name>
        <dbReference type="ChEBI" id="CHEBI:49883"/>
    </cofactor>
    <text evidence="12">Binds 2 [4Fe-4S] clusters. Binds 1 [4Fe-4S] cluster coordinated with 3 cysteines and an exchangeable S-adenosyl-L-methionine and 1 [4Fe-4S] cluster coordinated with 3 cysteines and the GTP-derived substrate.</text>
</comment>
<protein>
    <recommendedName>
        <fullName evidence="1 12">GTP 3',8-cyclase</fullName>
        <ecNumber evidence="1 12">4.1.99.22</ecNumber>
    </recommendedName>
    <alternativeName>
        <fullName evidence="12">Molybdenum cofactor biosynthesis protein A</fullName>
    </alternativeName>
</protein>
<reference evidence="14 15" key="1">
    <citation type="submission" date="2019-07" db="EMBL/GenBank/DDBJ databases">
        <authorList>
            <person name="Park M."/>
        </authorList>
    </citation>
    <scope>NUCLEOTIDE SEQUENCE [LARGE SCALE GENOMIC DNA]</scope>
    <source>
        <strain evidence="14 15">KCTC32445</strain>
    </source>
</reference>
<feature type="binding site" evidence="12">
    <location>
        <position position="259"/>
    </location>
    <ligand>
        <name>[4Fe-4S] cluster</name>
        <dbReference type="ChEBI" id="CHEBI:49883"/>
        <label>2</label>
        <note>4Fe-4S-substrate</note>
    </ligand>
</feature>
<keyword evidence="15" id="KW-1185">Reference proteome</keyword>
<dbReference type="Gene3D" id="3.20.20.70">
    <property type="entry name" value="Aldolase class I"/>
    <property type="match status" value="1"/>
</dbReference>
<dbReference type="InterPro" id="IPR013483">
    <property type="entry name" value="MoaA"/>
</dbReference>
<keyword evidence="10 12" id="KW-0456">Lyase</keyword>
<dbReference type="GO" id="GO:0051539">
    <property type="term" value="F:4 iron, 4 sulfur cluster binding"/>
    <property type="evidence" value="ECO:0007669"/>
    <property type="project" value="UniProtKB-UniRule"/>
</dbReference>
<feature type="binding site" evidence="12">
    <location>
        <position position="193"/>
    </location>
    <ligand>
        <name>S-adenosyl-L-methionine</name>
        <dbReference type="ChEBI" id="CHEBI:59789"/>
    </ligand>
</feature>
<evidence type="ECO:0000256" key="2">
    <source>
        <dbReference type="ARBA" id="ARBA00022485"/>
    </source>
</evidence>
<dbReference type="SUPFAM" id="SSF102114">
    <property type="entry name" value="Radical SAM enzymes"/>
    <property type="match status" value="1"/>
</dbReference>
<evidence type="ECO:0000256" key="4">
    <source>
        <dbReference type="ARBA" id="ARBA00022723"/>
    </source>
</evidence>
<feature type="binding site" evidence="12">
    <location>
        <position position="256"/>
    </location>
    <ligand>
        <name>[4Fe-4S] cluster</name>
        <dbReference type="ChEBI" id="CHEBI:49883"/>
        <label>2</label>
        <note>4Fe-4S-substrate</note>
    </ligand>
</feature>
<dbReference type="RefSeq" id="WP_143775352.1">
    <property type="nucleotide sequence ID" value="NZ_VKKU01000001.1"/>
</dbReference>
<feature type="binding site" evidence="12">
    <location>
        <position position="123"/>
    </location>
    <ligand>
        <name>S-adenosyl-L-methionine</name>
        <dbReference type="ChEBI" id="CHEBI:59789"/>
    </ligand>
</feature>
<keyword evidence="3 12" id="KW-0949">S-adenosyl-L-methionine</keyword>
<evidence type="ECO:0000313" key="14">
    <source>
        <dbReference type="EMBL" id="TSB04464.1"/>
    </source>
</evidence>
<dbReference type="GO" id="GO:1904047">
    <property type="term" value="F:S-adenosyl-L-methionine binding"/>
    <property type="evidence" value="ECO:0007669"/>
    <property type="project" value="UniProtKB-UniRule"/>
</dbReference>
<name>A0A553WIK4_9SPHN</name>
<evidence type="ECO:0000256" key="3">
    <source>
        <dbReference type="ARBA" id="ARBA00022691"/>
    </source>
</evidence>
<evidence type="ECO:0000256" key="5">
    <source>
        <dbReference type="ARBA" id="ARBA00022741"/>
    </source>
</evidence>
<evidence type="ECO:0000256" key="1">
    <source>
        <dbReference type="ARBA" id="ARBA00012167"/>
    </source>
</evidence>
<feature type="binding site" evidence="12">
    <location>
        <position position="27"/>
    </location>
    <ligand>
        <name>[4Fe-4S] cluster</name>
        <dbReference type="ChEBI" id="CHEBI:49883"/>
        <label>1</label>
        <note>4Fe-4S-S-AdoMet</note>
    </ligand>
</feature>
<feature type="binding site" evidence="12">
    <location>
        <position position="99"/>
    </location>
    <ligand>
        <name>GTP</name>
        <dbReference type="ChEBI" id="CHEBI:37565"/>
    </ligand>
</feature>
<dbReference type="GO" id="GO:0061798">
    <property type="term" value="F:GTP 3',8'-cyclase activity"/>
    <property type="evidence" value="ECO:0007669"/>
    <property type="project" value="UniProtKB-UniRule"/>
</dbReference>
<comment type="subunit">
    <text evidence="12">Monomer and homodimer.</text>
</comment>
<dbReference type="CDD" id="cd21117">
    <property type="entry name" value="Twitch_MoaA"/>
    <property type="match status" value="1"/>
</dbReference>
<dbReference type="InterPro" id="IPR058240">
    <property type="entry name" value="rSAM_sf"/>
</dbReference>
<keyword evidence="7 12" id="KW-0411">Iron-sulfur</keyword>
<feature type="binding site" evidence="12">
    <location>
        <position position="273"/>
    </location>
    <ligand>
        <name>[4Fe-4S] cluster</name>
        <dbReference type="ChEBI" id="CHEBI:49883"/>
        <label>2</label>
        <note>4Fe-4S-substrate</note>
    </ligand>
</feature>
<dbReference type="InterPro" id="IPR050105">
    <property type="entry name" value="MoCo_biosynth_MoaA/MoaC"/>
</dbReference>
<evidence type="ECO:0000256" key="7">
    <source>
        <dbReference type="ARBA" id="ARBA00023014"/>
    </source>
</evidence>
<dbReference type="SFLD" id="SFLDG01067">
    <property type="entry name" value="SPASM/twitch_domain_containing"/>
    <property type="match status" value="1"/>
</dbReference>
<dbReference type="OrthoDB" id="9763993at2"/>
<feature type="binding site" evidence="12">
    <location>
        <position position="69"/>
    </location>
    <ligand>
        <name>S-adenosyl-L-methionine</name>
        <dbReference type="ChEBI" id="CHEBI:59789"/>
    </ligand>
</feature>
<dbReference type="UniPathway" id="UPA00344"/>
<dbReference type="InterPro" id="IPR040064">
    <property type="entry name" value="MoaA-like"/>
</dbReference>
<feature type="domain" description="Radical SAM core" evidence="13">
    <location>
        <begin position="7"/>
        <end position="233"/>
    </location>
</feature>
<evidence type="ECO:0000256" key="9">
    <source>
        <dbReference type="ARBA" id="ARBA00023150"/>
    </source>
</evidence>
<dbReference type="NCBIfam" id="TIGR02666">
    <property type="entry name" value="moaA"/>
    <property type="match status" value="1"/>
</dbReference>
<dbReference type="GO" id="GO:0005525">
    <property type="term" value="F:GTP binding"/>
    <property type="evidence" value="ECO:0007669"/>
    <property type="project" value="UniProtKB-UniRule"/>
</dbReference>
<dbReference type="PROSITE" id="PS51918">
    <property type="entry name" value="RADICAL_SAM"/>
    <property type="match status" value="1"/>
</dbReference>
<dbReference type="EMBL" id="VKKU01000001">
    <property type="protein sequence ID" value="TSB04464.1"/>
    <property type="molecule type" value="Genomic_DNA"/>
</dbReference>
<comment type="catalytic activity">
    <reaction evidence="11 12">
        <text>GTP + AH2 + S-adenosyl-L-methionine = (8S)-3',8-cyclo-7,8-dihydroguanosine 5'-triphosphate + 5'-deoxyadenosine + L-methionine + A + H(+)</text>
        <dbReference type="Rhea" id="RHEA:49576"/>
        <dbReference type="ChEBI" id="CHEBI:13193"/>
        <dbReference type="ChEBI" id="CHEBI:15378"/>
        <dbReference type="ChEBI" id="CHEBI:17319"/>
        <dbReference type="ChEBI" id="CHEBI:17499"/>
        <dbReference type="ChEBI" id="CHEBI:37565"/>
        <dbReference type="ChEBI" id="CHEBI:57844"/>
        <dbReference type="ChEBI" id="CHEBI:59789"/>
        <dbReference type="ChEBI" id="CHEBI:131766"/>
        <dbReference type="EC" id="4.1.99.22"/>
    </reaction>
</comment>
<feature type="binding site" evidence="12">
    <location>
        <position position="30"/>
    </location>
    <ligand>
        <name>[4Fe-4S] cluster</name>
        <dbReference type="ChEBI" id="CHEBI:49883"/>
        <label>1</label>
        <note>4Fe-4S-S-AdoMet</note>
    </ligand>
</feature>
<dbReference type="GO" id="GO:0046872">
    <property type="term" value="F:metal ion binding"/>
    <property type="evidence" value="ECO:0007669"/>
    <property type="project" value="UniProtKB-KW"/>
</dbReference>
<evidence type="ECO:0000256" key="11">
    <source>
        <dbReference type="ARBA" id="ARBA00048697"/>
    </source>
</evidence>
<dbReference type="HAMAP" id="MF_01225_B">
    <property type="entry name" value="MoaA_B"/>
    <property type="match status" value="1"/>
</dbReference>
<feature type="binding site" evidence="12">
    <location>
        <position position="16"/>
    </location>
    <ligand>
        <name>GTP</name>
        <dbReference type="ChEBI" id="CHEBI:37565"/>
    </ligand>
</feature>
<dbReference type="GO" id="GO:0006777">
    <property type="term" value="P:Mo-molybdopterin cofactor biosynthetic process"/>
    <property type="evidence" value="ECO:0007669"/>
    <property type="project" value="UniProtKB-UniRule"/>
</dbReference>
<feature type="binding site" evidence="12">
    <location>
        <position position="23"/>
    </location>
    <ligand>
        <name>[4Fe-4S] cluster</name>
        <dbReference type="ChEBI" id="CHEBI:49883"/>
        <label>1</label>
        <note>4Fe-4S-S-AdoMet</note>
    </ligand>
</feature>
<gene>
    <name evidence="12 14" type="primary">moaA</name>
    <name evidence="14" type="ORF">FOM92_03305</name>
</gene>
<dbReference type="SMART" id="SM00729">
    <property type="entry name" value="Elp3"/>
    <property type="match status" value="1"/>
</dbReference>
<dbReference type="InterPro" id="IPR006638">
    <property type="entry name" value="Elp3/MiaA/NifB-like_rSAM"/>
</dbReference>
<dbReference type="PANTHER" id="PTHR22960">
    <property type="entry name" value="MOLYBDOPTERIN COFACTOR SYNTHESIS PROTEIN A"/>
    <property type="match status" value="1"/>
</dbReference>